<gene>
    <name evidence="2" type="ORF">E2C01_027884</name>
</gene>
<sequence length="181" mass="20160">MCYPGRPNLDWCWLTGIQRYSITPGMRVTPDHTPLRRPRLLPPLGSPHEAQANTKRLDTRNADHSSGAPPSGLSCLLFGRHLPAPPLPNTCWTTLYTSLRGSAVTCHISVAFLPVTGECSGQRTQGLLRVTDCVWYNPFLHSRRQEESTQRSGTTVTSQQSGKAERTPSLRHFHRHTAAPR</sequence>
<proteinExistence type="predicted"/>
<dbReference type="AlphaFoldDB" id="A0A5B7EJU7"/>
<feature type="region of interest" description="Disordered" evidence="1">
    <location>
        <begin position="28"/>
        <end position="50"/>
    </location>
</feature>
<evidence type="ECO:0000313" key="3">
    <source>
        <dbReference type="Proteomes" id="UP000324222"/>
    </source>
</evidence>
<accession>A0A5B7EJU7</accession>
<evidence type="ECO:0000313" key="2">
    <source>
        <dbReference type="EMBL" id="MPC34492.1"/>
    </source>
</evidence>
<evidence type="ECO:0000256" key="1">
    <source>
        <dbReference type="SAM" id="MobiDB-lite"/>
    </source>
</evidence>
<comment type="caution">
    <text evidence="2">The sequence shown here is derived from an EMBL/GenBank/DDBJ whole genome shotgun (WGS) entry which is preliminary data.</text>
</comment>
<feature type="region of interest" description="Disordered" evidence="1">
    <location>
        <begin position="144"/>
        <end position="181"/>
    </location>
</feature>
<dbReference type="Proteomes" id="UP000324222">
    <property type="component" value="Unassembled WGS sequence"/>
</dbReference>
<organism evidence="2 3">
    <name type="scientific">Portunus trituberculatus</name>
    <name type="common">Swimming crab</name>
    <name type="synonym">Neptunus trituberculatus</name>
    <dbReference type="NCBI Taxonomy" id="210409"/>
    <lineage>
        <taxon>Eukaryota</taxon>
        <taxon>Metazoa</taxon>
        <taxon>Ecdysozoa</taxon>
        <taxon>Arthropoda</taxon>
        <taxon>Crustacea</taxon>
        <taxon>Multicrustacea</taxon>
        <taxon>Malacostraca</taxon>
        <taxon>Eumalacostraca</taxon>
        <taxon>Eucarida</taxon>
        <taxon>Decapoda</taxon>
        <taxon>Pleocyemata</taxon>
        <taxon>Brachyura</taxon>
        <taxon>Eubrachyura</taxon>
        <taxon>Portunoidea</taxon>
        <taxon>Portunidae</taxon>
        <taxon>Portuninae</taxon>
        <taxon>Portunus</taxon>
    </lineage>
</organism>
<reference evidence="2 3" key="1">
    <citation type="submission" date="2019-05" db="EMBL/GenBank/DDBJ databases">
        <title>Another draft genome of Portunus trituberculatus and its Hox gene families provides insights of decapod evolution.</title>
        <authorList>
            <person name="Jeong J.-H."/>
            <person name="Song I."/>
            <person name="Kim S."/>
            <person name="Choi T."/>
            <person name="Kim D."/>
            <person name="Ryu S."/>
            <person name="Kim W."/>
        </authorList>
    </citation>
    <scope>NUCLEOTIDE SEQUENCE [LARGE SCALE GENOMIC DNA]</scope>
    <source>
        <tissue evidence="2">Muscle</tissue>
    </source>
</reference>
<name>A0A5B7EJU7_PORTR</name>
<feature type="compositionally biased region" description="Polar residues" evidence="1">
    <location>
        <begin position="150"/>
        <end position="162"/>
    </location>
</feature>
<keyword evidence="3" id="KW-1185">Reference proteome</keyword>
<feature type="compositionally biased region" description="Basic residues" evidence="1">
    <location>
        <begin position="169"/>
        <end position="181"/>
    </location>
</feature>
<dbReference type="EMBL" id="VSRR010003064">
    <property type="protein sequence ID" value="MPC34492.1"/>
    <property type="molecule type" value="Genomic_DNA"/>
</dbReference>
<protein>
    <submittedName>
        <fullName evidence="2">Uncharacterized protein</fullName>
    </submittedName>
</protein>